<organism evidence="6 7">
    <name type="scientific">Salinibacter ruber</name>
    <dbReference type="NCBI Taxonomy" id="146919"/>
    <lineage>
        <taxon>Bacteria</taxon>
        <taxon>Pseudomonadati</taxon>
        <taxon>Rhodothermota</taxon>
        <taxon>Rhodothermia</taxon>
        <taxon>Rhodothermales</taxon>
        <taxon>Salinibacteraceae</taxon>
        <taxon>Salinibacter</taxon>
    </lineage>
</organism>
<evidence type="ECO:0000256" key="3">
    <source>
        <dbReference type="PROSITE-ProRule" id="PRU00339"/>
    </source>
</evidence>
<dbReference type="PANTHER" id="PTHR44858:SF1">
    <property type="entry name" value="UDP-N-ACETYLGLUCOSAMINE--PEPTIDE N-ACETYLGLUCOSAMINYLTRANSFERASE SPINDLY-RELATED"/>
    <property type="match status" value="1"/>
</dbReference>
<dbReference type="PANTHER" id="PTHR44858">
    <property type="entry name" value="TETRATRICOPEPTIDE REPEAT PROTEIN 6"/>
    <property type="match status" value="1"/>
</dbReference>
<name>A0A9X2UN73_9BACT</name>
<feature type="region of interest" description="Disordered" evidence="4">
    <location>
        <begin position="211"/>
        <end position="237"/>
    </location>
</feature>
<sequence length="905" mass="99808">MSGSSSRDEGSSDEGASDEGFRGVGPRDEKEEEPRKDSASSPVSEDRSQAHGSRADSPSGSGAGDGDPGDRASGRNASREGVSSPGPSRPETSSADGSLISDLIRRRVPQVLAGYLGVTWTLFELMQWLTENYLVSPHLGRAILFGLLMLLPAVVLVTYRHGRPGPDQWRPLERWGTAANVLLALFVLGFAYGGSNLGSMMRTVRAGAPNVASGDAASTDATSGDATGGTSTEAVRQVPKKEFRKRVSLFYFDEAGQAGTNRAETEGAKADTSLRRTVANALYFDLSQDDFISARFRSHSDDLQERNYQSGLGVPLALKREIAREEGSEYILSGTVGQAGGQFRLTTQLYETETGRRLASRSFKGPSLFPLVDQATRQLKRDLGLPKTHRENAADLPVTQVFTPSLKAARHYSKGAHLESMHEEFEKSARSFRKAAGADSTFALALIKGGSSLWAMGKKEKARSAFRQAERHNYRLTKSEKYSLEAMLSRWVENDPKSALRTCERWTKLHPYDLEGWKLKGEIHESQLEYDLALGSYRRASKLSPGNKSLQRNVGRLLLSAGQVQEAVDHFSGLANKYPEDGGVKMLLGLARWRSGQMELAERKFQEAIQADPQGLGGPDGGGSVFLAMLHEATGRFEKALDRLKEAVRSGEPNRGSGYRLWRHHRLRGEIERSIALYDSMRTAGTKRPKFHRYNLGVRVCEYYSGLGKEKLVQRALSDMQSLHKTFSGTIPSYRAMTHTGLGSCLTAADSLDKARYHLGAADSIAKETRRPSMREQYRIDYFRGRLYQAAGQLGKAVQSYRKHLRGIGSLAIRGRPPRLQLALSQQNLGEEEKARKAYQAALRIRPAHPRLNYHYGRFLAGQGKAEEAREHLSRALNGWAPADTSFVPKQRAQVLIDSLDAKRS</sequence>
<gene>
    <name evidence="6" type="ORF">GGQ01_003085</name>
</gene>
<evidence type="ECO:0000256" key="2">
    <source>
        <dbReference type="ARBA" id="ARBA00022803"/>
    </source>
</evidence>
<dbReference type="Pfam" id="PF13432">
    <property type="entry name" value="TPR_16"/>
    <property type="match status" value="1"/>
</dbReference>
<evidence type="ECO:0000256" key="5">
    <source>
        <dbReference type="SAM" id="Phobius"/>
    </source>
</evidence>
<evidence type="ECO:0000313" key="6">
    <source>
        <dbReference type="EMBL" id="MCS4037996.1"/>
    </source>
</evidence>
<feature type="repeat" description="TPR" evidence="3">
    <location>
        <begin position="514"/>
        <end position="547"/>
    </location>
</feature>
<feature type="repeat" description="TPR" evidence="3">
    <location>
        <begin position="582"/>
        <end position="615"/>
    </location>
</feature>
<feature type="transmembrane region" description="Helical" evidence="5">
    <location>
        <begin position="111"/>
        <end position="130"/>
    </location>
</feature>
<keyword evidence="5" id="KW-1133">Transmembrane helix</keyword>
<dbReference type="InterPro" id="IPR011990">
    <property type="entry name" value="TPR-like_helical_dom_sf"/>
</dbReference>
<feature type="transmembrane region" description="Helical" evidence="5">
    <location>
        <begin position="142"/>
        <end position="160"/>
    </location>
</feature>
<dbReference type="Gene3D" id="1.25.40.10">
    <property type="entry name" value="Tetratricopeptide repeat domain"/>
    <property type="match status" value="2"/>
</dbReference>
<dbReference type="Proteomes" id="UP001155040">
    <property type="component" value="Unassembled WGS sequence"/>
</dbReference>
<reference evidence="6" key="1">
    <citation type="submission" date="2022-08" db="EMBL/GenBank/DDBJ databases">
        <title>Genomic Encyclopedia of Type Strains, Phase V (KMG-V): Genome sequencing to study the core and pangenomes of soil and plant-associated prokaryotes.</title>
        <authorList>
            <person name="Whitman W."/>
        </authorList>
    </citation>
    <scope>NUCLEOTIDE SEQUENCE</scope>
    <source>
        <strain evidence="6">SP3012</strain>
    </source>
</reference>
<feature type="compositionally biased region" description="Basic and acidic residues" evidence="4">
    <location>
        <begin position="19"/>
        <end position="49"/>
    </location>
</feature>
<accession>A0A9X2UN73</accession>
<dbReference type="Pfam" id="PF14559">
    <property type="entry name" value="TPR_19"/>
    <property type="match status" value="1"/>
</dbReference>
<dbReference type="AlphaFoldDB" id="A0A9X2UN73"/>
<proteinExistence type="predicted"/>
<dbReference type="SMART" id="SM00028">
    <property type="entry name" value="TPR"/>
    <property type="match status" value="7"/>
</dbReference>
<feature type="compositionally biased region" description="Low complexity" evidence="4">
    <location>
        <begin position="212"/>
        <end position="232"/>
    </location>
</feature>
<feature type="transmembrane region" description="Helical" evidence="5">
    <location>
        <begin position="172"/>
        <end position="192"/>
    </location>
</feature>
<comment type="caution">
    <text evidence="6">The sequence shown here is derived from an EMBL/GenBank/DDBJ whole genome shotgun (WGS) entry which is preliminary data.</text>
</comment>
<dbReference type="InterPro" id="IPR019734">
    <property type="entry name" value="TPR_rpt"/>
</dbReference>
<keyword evidence="1" id="KW-0677">Repeat</keyword>
<feature type="compositionally biased region" description="Basic and acidic residues" evidence="4">
    <location>
        <begin position="1"/>
        <end position="10"/>
    </location>
</feature>
<keyword evidence="5" id="KW-0472">Membrane</keyword>
<keyword evidence="5" id="KW-0812">Transmembrane</keyword>
<dbReference type="SUPFAM" id="SSF48452">
    <property type="entry name" value="TPR-like"/>
    <property type="match status" value="2"/>
</dbReference>
<protein>
    <submittedName>
        <fullName evidence="6">Tetratricopeptide (TPR) repeat protein</fullName>
    </submittedName>
</protein>
<evidence type="ECO:0000256" key="1">
    <source>
        <dbReference type="ARBA" id="ARBA00022737"/>
    </source>
</evidence>
<dbReference type="PROSITE" id="PS50005">
    <property type="entry name" value="TPR"/>
    <property type="match status" value="2"/>
</dbReference>
<keyword evidence="2 3" id="KW-0802">TPR repeat</keyword>
<dbReference type="EMBL" id="JANUBF010000032">
    <property type="protein sequence ID" value="MCS4037996.1"/>
    <property type="molecule type" value="Genomic_DNA"/>
</dbReference>
<evidence type="ECO:0000256" key="4">
    <source>
        <dbReference type="SAM" id="MobiDB-lite"/>
    </source>
</evidence>
<feature type="region of interest" description="Disordered" evidence="4">
    <location>
        <begin position="1"/>
        <end position="97"/>
    </location>
</feature>
<dbReference type="InterPro" id="IPR050498">
    <property type="entry name" value="Ycf3"/>
</dbReference>
<evidence type="ECO:0000313" key="7">
    <source>
        <dbReference type="Proteomes" id="UP001155040"/>
    </source>
</evidence>
<dbReference type="RefSeq" id="WP_103017067.1">
    <property type="nucleotide sequence ID" value="NZ_JANTZC010000031.1"/>
</dbReference>